<dbReference type="InterPro" id="IPR018499">
    <property type="entry name" value="Tetraspanin/Peripherin"/>
</dbReference>
<sequence>MPLVGQTRCAQEPFVFPGWLTADRFHKLDGITCEVASTARCRVPKLYFRAVHQPITPLLRSPRGGTNSLVRLAEIKIKIINISEKWGEKATGLKRRKARRPVAIAERTEDSFEAVFSRPLHFEFFTELEISIEVIGTWRGRLRDWYLEGKVEGLIMACKGFWECLLKLLNFILTLAGLAVVGYGVYLLVEWNKVASGSDGDDPGSPTSSDSEFLKLGRPILVAVSLSSSFLDYLPKAWFIYLFIGIGVVLFVISCFGCIGAVTRNGCCLSCYAFLVILLVLAELAAAAFIFFDHSWKDLVPDDKTRNFDIIYDFLEDNWKIAKWVALGVVILEALVFMLALIVRAVNRPIEYDSDDDVCIAPRSSIRQPLMNRQGAAATGVPVLGTLDHRPSRNDAWSQRMREKYGLDTSEFTYNPSDPSRYQQATVPPAEERGHCTIL</sequence>
<evidence type="ECO:0000313" key="6">
    <source>
        <dbReference type="EMBL" id="THU74458.1"/>
    </source>
</evidence>
<name>A0A4S8KH38_MUSBA</name>
<evidence type="ECO:0000256" key="4">
    <source>
        <dbReference type="ARBA" id="ARBA00023136"/>
    </source>
</evidence>
<dbReference type="PANTHER" id="PTHR19282:SF522">
    <property type="entry name" value="TETRASPANIN"/>
    <property type="match status" value="1"/>
</dbReference>
<evidence type="ECO:0000256" key="5">
    <source>
        <dbReference type="SAM" id="Phobius"/>
    </source>
</evidence>
<dbReference type="AlphaFoldDB" id="A0A4S8KH38"/>
<feature type="transmembrane region" description="Helical" evidence="5">
    <location>
        <begin position="168"/>
        <end position="189"/>
    </location>
</feature>
<evidence type="ECO:0000313" key="7">
    <source>
        <dbReference type="Proteomes" id="UP000317650"/>
    </source>
</evidence>
<comment type="subcellular location">
    <subcellularLocation>
        <location evidence="1">Membrane</location>
        <topology evidence="1">Multi-pass membrane protein</topology>
    </subcellularLocation>
</comment>
<dbReference type="PANTHER" id="PTHR19282">
    <property type="entry name" value="TETRASPANIN"/>
    <property type="match status" value="1"/>
</dbReference>
<evidence type="ECO:0000256" key="1">
    <source>
        <dbReference type="ARBA" id="ARBA00004141"/>
    </source>
</evidence>
<gene>
    <name evidence="6" type="ORF">C4D60_Mb04t33590</name>
</gene>
<dbReference type="Pfam" id="PF00335">
    <property type="entry name" value="Tetraspanin"/>
    <property type="match status" value="1"/>
</dbReference>
<evidence type="ECO:0000256" key="3">
    <source>
        <dbReference type="ARBA" id="ARBA00022989"/>
    </source>
</evidence>
<dbReference type="GO" id="GO:0016020">
    <property type="term" value="C:membrane"/>
    <property type="evidence" value="ECO:0007669"/>
    <property type="project" value="UniProtKB-SubCell"/>
</dbReference>
<accession>A0A4S8KH38</accession>
<feature type="transmembrane region" description="Helical" evidence="5">
    <location>
        <begin position="269"/>
        <end position="292"/>
    </location>
</feature>
<evidence type="ECO:0000256" key="2">
    <source>
        <dbReference type="ARBA" id="ARBA00022692"/>
    </source>
</evidence>
<feature type="transmembrane region" description="Helical" evidence="5">
    <location>
        <begin position="321"/>
        <end position="343"/>
    </location>
</feature>
<comment type="caution">
    <text evidence="6">The sequence shown here is derived from an EMBL/GenBank/DDBJ whole genome shotgun (WGS) entry which is preliminary data.</text>
</comment>
<dbReference type="EMBL" id="PYDT01000001">
    <property type="protein sequence ID" value="THU74458.1"/>
    <property type="molecule type" value="Genomic_DNA"/>
</dbReference>
<protein>
    <recommendedName>
        <fullName evidence="8">Tobamovirus multiplication protein 2A</fullName>
    </recommendedName>
</protein>
<dbReference type="Proteomes" id="UP000317650">
    <property type="component" value="Chromosome 4"/>
</dbReference>
<keyword evidence="2 5" id="KW-0812">Transmembrane</keyword>
<evidence type="ECO:0008006" key="8">
    <source>
        <dbReference type="Google" id="ProtNLM"/>
    </source>
</evidence>
<keyword evidence="7" id="KW-1185">Reference proteome</keyword>
<feature type="transmembrane region" description="Helical" evidence="5">
    <location>
        <begin position="238"/>
        <end position="262"/>
    </location>
</feature>
<reference evidence="6 7" key="1">
    <citation type="journal article" date="2019" name="Nat. Plants">
        <title>Genome sequencing of Musa balbisiana reveals subgenome evolution and function divergence in polyploid bananas.</title>
        <authorList>
            <person name="Yao X."/>
        </authorList>
    </citation>
    <scope>NUCLEOTIDE SEQUENCE [LARGE SCALE GENOMIC DNA]</scope>
    <source>
        <strain evidence="7">cv. DH-PKW</strain>
        <tissue evidence="6">Leaves</tissue>
    </source>
</reference>
<proteinExistence type="predicted"/>
<keyword evidence="4 5" id="KW-0472">Membrane</keyword>
<keyword evidence="3 5" id="KW-1133">Transmembrane helix</keyword>
<organism evidence="6 7">
    <name type="scientific">Musa balbisiana</name>
    <name type="common">Banana</name>
    <dbReference type="NCBI Taxonomy" id="52838"/>
    <lineage>
        <taxon>Eukaryota</taxon>
        <taxon>Viridiplantae</taxon>
        <taxon>Streptophyta</taxon>
        <taxon>Embryophyta</taxon>
        <taxon>Tracheophyta</taxon>
        <taxon>Spermatophyta</taxon>
        <taxon>Magnoliopsida</taxon>
        <taxon>Liliopsida</taxon>
        <taxon>Zingiberales</taxon>
        <taxon>Musaceae</taxon>
        <taxon>Musa</taxon>
    </lineage>
</organism>